<keyword evidence="2" id="KW-0229">DNA integration</keyword>
<keyword evidence="7" id="KW-1185">Reference proteome</keyword>
<dbReference type="AlphaFoldDB" id="A0A066ZWY8"/>
<feature type="domain" description="Tyr recombinase" evidence="5">
    <location>
        <begin position="199"/>
        <end position="388"/>
    </location>
</feature>
<dbReference type="InterPro" id="IPR011010">
    <property type="entry name" value="DNA_brk_join_enz"/>
</dbReference>
<accession>A0A066ZWY8</accession>
<evidence type="ECO:0000256" key="4">
    <source>
        <dbReference type="ARBA" id="ARBA00023172"/>
    </source>
</evidence>
<dbReference type="GO" id="GO:0003677">
    <property type="term" value="F:DNA binding"/>
    <property type="evidence" value="ECO:0007669"/>
    <property type="project" value="UniProtKB-KW"/>
</dbReference>
<dbReference type="InterPro" id="IPR053876">
    <property type="entry name" value="Phage_int_M"/>
</dbReference>
<reference evidence="6 7" key="1">
    <citation type="submission" date="2014-04" db="EMBL/GenBank/DDBJ databases">
        <title>Draft genome sequence of Hydrogenovibrio marinus MH-110, a model organism for aerobic H2 metabolism.</title>
        <authorList>
            <person name="Cha H.J."/>
            <person name="Jo B.H."/>
            <person name="Hwang B.H."/>
        </authorList>
    </citation>
    <scope>NUCLEOTIDE SEQUENCE [LARGE SCALE GENOMIC DNA]</scope>
    <source>
        <strain evidence="6 7">MH-110</strain>
    </source>
</reference>
<dbReference type="Pfam" id="PF22022">
    <property type="entry name" value="Phage_int_M"/>
    <property type="match status" value="1"/>
</dbReference>
<dbReference type="GO" id="GO:0015074">
    <property type="term" value="P:DNA integration"/>
    <property type="evidence" value="ECO:0007669"/>
    <property type="project" value="UniProtKB-KW"/>
</dbReference>
<comment type="similarity">
    <text evidence="1">Belongs to the 'phage' integrase family.</text>
</comment>
<dbReference type="InterPro" id="IPR013762">
    <property type="entry name" value="Integrase-like_cat_sf"/>
</dbReference>
<dbReference type="Gene3D" id="1.10.443.10">
    <property type="entry name" value="Intergrase catalytic core"/>
    <property type="match status" value="1"/>
</dbReference>
<dbReference type="Gene3D" id="1.10.150.130">
    <property type="match status" value="1"/>
</dbReference>
<evidence type="ECO:0000256" key="2">
    <source>
        <dbReference type="ARBA" id="ARBA00022908"/>
    </source>
</evidence>
<evidence type="ECO:0000259" key="5">
    <source>
        <dbReference type="PROSITE" id="PS51898"/>
    </source>
</evidence>
<dbReference type="Pfam" id="PF13356">
    <property type="entry name" value="Arm-DNA-bind_3"/>
    <property type="match status" value="1"/>
</dbReference>
<dbReference type="EMBL" id="JMIU01000001">
    <property type="protein sequence ID" value="KDN94871.1"/>
    <property type="molecule type" value="Genomic_DNA"/>
</dbReference>
<evidence type="ECO:0000256" key="3">
    <source>
        <dbReference type="ARBA" id="ARBA00023125"/>
    </source>
</evidence>
<sequence length="409" mass="46525">MKRALTDAKVKNLKPKDKAYKVTDGGGLYVYVTKAGSKSFRFDTSLKGKRFTLTFGTYPEISLAYAREKHDNARALIAKKIDPREAEQQRDLKIKPFSFYALEMLNTQELRPTTAKKKLAKMERHLFTHLDQKPVTEITAVDLLNLLKPIADANKRETAKDLATYCRQTFNYLLSLQLISNNPAATIADLLPKPKKSQNFAHITDPKDFANFLKGLDMYSGDYSVKKALQFASLSMLRPYNIRFLRWEYIDFKEKLITIPADEMKMDRPHKVPLSEQALTILKDMKQLTSNNEFVFLSACGQRTGKPMSENTLNQAVIRITNPNTGKPIGRGIMTSHGFRHTTSTFLNEMGFSADAIELQLAHASQDRIRATYNKAELMPERMKMMQAWADYLGALKSESNIIPLKHSV</sequence>
<dbReference type="Proteomes" id="UP000027341">
    <property type="component" value="Unassembled WGS sequence"/>
</dbReference>
<evidence type="ECO:0000256" key="1">
    <source>
        <dbReference type="ARBA" id="ARBA00008857"/>
    </source>
</evidence>
<dbReference type="Gene3D" id="3.30.160.390">
    <property type="entry name" value="Integrase, DNA-binding domain"/>
    <property type="match status" value="1"/>
</dbReference>
<dbReference type="InterPro" id="IPR002104">
    <property type="entry name" value="Integrase_catalytic"/>
</dbReference>
<proteinExistence type="inferred from homology"/>
<dbReference type="InterPro" id="IPR010998">
    <property type="entry name" value="Integrase_recombinase_N"/>
</dbReference>
<name>A0A066ZWY8_HYDMR</name>
<dbReference type="Pfam" id="PF00589">
    <property type="entry name" value="Phage_integrase"/>
    <property type="match status" value="1"/>
</dbReference>
<organism evidence="6 7">
    <name type="scientific">Hydrogenovibrio marinus</name>
    <dbReference type="NCBI Taxonomy" id="28885"/>
    <lineage>
        <taxon>Bacteria</taxon>
        <taxon>Pseudomonadati</taxon>
        <taxon>Pseudomonadota</taxon>
        <taxon>Gammaproteobacteria</taxon>
        <taxon>Thiotrichales</taxon>
        <taxon>Piscirickettsiaceae</taxon>
        <taxon>Hydrogenovibrio</taxon>
    </lineage>
</organism>
<dbReference type="InterPro" id="IPR038488">
    <property type="entry name" value="Integrase_DNA-bd_sf"/>
</dbReference>
<dbReference type="InterPro" id="IPR050808">
    <property type="entry name" value="Phage_Integrase"/>
</dbReference>
<keyword evidence="4" id="KW-0233">DNA recombination</keyword>
<dbReference type="PROSITE" id="PS51898">
    <property type="entry name" value="TYR_RECOMBINASE"/>
    <property type="match status" value="1"/>
</dbReference>
<gene>
    <name evidence="6" type="ORF">EI16_00715</name>
</gene>
<dbReference type="RefSeq" id="WP_029908410.1">
    <property type="nucleotide sequence ID" value="NZ_AP020335.1"/>
</dbReference>
<dbReference type="STRING" id="28885.EI16_00715"/>
<dbReference type="PANTHER" id="PTHR30629:SF2">
    <property type="entry name" value="PROPHAGE INTEGRASE INTS-RELATED"/>
    <property type="match status" value="1"/>
</dbReference>
<protein>
    <recommendedName>
        <fullName evidence="5">Tyr recombinase domain-containing protein</fullName>
    </recommendedName>
</protein>
<dbReference type="CDD" id="cd00801">
    <property type="entry name" value="INT_P4_C"/>
    <property type="match status" value="1"/>
</dbReference>
<dbReference type="PANTHER" id="PTHR30629">
    <property type="entry name" value="PROPHAGE INTEGRASE"/>
    <property type="match status" value="1"/>
</dbReference>
<keyword evidence="3" id="KW-0238">DNA-binding</keyword>
<dbReference type="SUPFAM" id="SSF56349">
    <property type="entry name" value="DNA breaking-rejoining enzymes"/>
    <property type="match status" value="1"/>
</dbReference>
<comment type="caution">
    <text evidence="6">The sequence shown here is derived from an EMBL/GenBank/DDBJ whole genome shotgun (WGS) entry which is preliminary data.</text>
</comment>
<evidence type="ECO:0000313" key="6">
    <source>
        <dbReference type="EMBL" id="KDN94871.1"/>
    </source>
</evidence>
<evidence type="ECO:0000313" key="7">
    <source>
        <dbReference type="Proteomes" id="UP000027341"/>
    </source>
</evidence>
<dbReference type="InterPro" id="IPR025166">
    <property type="entry name" value="Integrase_DNA_bind_dom"/>
</dbReference>
<dbReference type="GO" id="GO:0006310">
    <property type="term" value="P:DNA recombination"/>
    <property type="evidence" value="ECO:0007669"/>
    <property type="project" value="UniProtKB-KW"/>
</dbReference>